<dbReference type="InterPro" id="IPR042257">
    <property type="entry name" value="DGOK_C"/>
</dbReference>
<comment type="caution">
    <text evidence="1">The sequence shown here is derived from an EMBL/GenBank/DDBJ whole genome shotgun (WGS) entry which is preliminary data.</text>
</comment>
<evidence type="ECO:0000313" key="1">
    <source>
        <dbReference type="EMBL" id="GGR07406.1"/>
    </source>
</evidence>
<dbReference type="EMBL" id="BMQL01000009">
    <property type="protein sequence ID" value="GGR07406.1"/>
    <property type="molecule type" value="Genomic_DNA"/>
</dbReference>
<dbReference type="Gene3D" id="3.30.420.310">
    <property type="entry name" value="2-keto-3-deoxy-galactonokinase, C-terminal domain"/>
    <property type="match status" value="1"/>
</dbReference>
<dbReference type="Pfam" id="PF05035">
    <property type="entry name" value="DGOK"/>
    <property type="match status" value="1"/>
</dbReference>
<dbReference type="RefSeq" id="WP_189089929.1">
    <property type="nucleotide sequence ID" value="NZ_BMQL01000009.1"/>
</dbReference>
<dbReference type="CDD" id="cd24012">
    <property type="entry name" value="ASKHA_NBD_KDGal-kinase"/>
    <property type="match status" value="1"/>
</dbReference>
<dbReference type="Gene3D" id="3.30.420.300">
    <property type="entry name" value="2-keto-3-deoxy-galactonokinase, substrate binding domain"/>
    <property type="match status" value="1"/>
</dbReference>
<dbReference type="GO" id="GO:0008671">
    <property type="term" value="F:2-dehydro-3-deoxygalactonokinase activity"/>
    <property type="evidence" value="ECO:0007669"/>
    <property type="project" value="InterPro"/>
</dbReference>
<gene>
    <name evidence="1" type="ORF">GCM10008957_20110</name>
</gene>
<reference evidence="1" key="1">
    <citation type="journal article" date="2014" name="Int. J. Syst. Evol. Microbiol.">
        <title>Complete genome sequence of Corynebacterium casei LMG S-19264T (=DSM 44701T), isolated from a smear-ripened cheese.</title>
        <authorList>
            <consortium name="US DOE Joint Genome Institute (JGI-PGF)"/>
            <person name="Walter F."/>
            <person name="Albersmeier A."/>
            <person name="Kalinowski J."/>
            <person name="Ruckert C."/>
        </authorList>
    </citation>
    <scope>NUCLEOTIDE SEQUENCE</scope>
    <source>
        <strain evidence="1">JCM 31311</strain>
    </source>
</reference>
<keyword evidence="1" id="KW-0418">Kinase</keyword>
<keyword evidence="2" id="KW-1185">Reference proteome</keyword>
<dbReference type="InterPro" id="IPR042258">
    <property type="entry name" value="DGOK_N"/>
</dbReference>
<organism evidence="1 2">
    <name type="scientific">Deinococcus ruber</name>
    <dbReference type="NCBI Taxonomy" id="1848197"/>
    <lineage>
        <taxon>Bacteria</taxon>
        <taxon>Thermotogati</taxon>
        <taxon>Deinococcota</taxon>
        <taxon>Deinococci</taxon>
        <taxon>Deinococcales</taxon>
        <taxon>Deinococcaceae</taxon>
        <taxon>Deinococcus</taxon>
    </lineage>
</organism>
<protein>
    <submittedName>
        <fullName evidence="1">2-oxo-3-deoxygalactonate kinase</fullName>
    </submittedName>
</protein>
<keyword evidence="1" id="KW-0808">Transferase</keyword>
<name>A0A918C6N4_9DEIO</name>
<dbReference type="InterPro" id="IPR007729">
    <property type="entry name" value="DGOK"/>
</dbReference>
<reference evidence="1" key="2">
    <citation type="submission" date="2020-09" db="EMBL/GenBank/DDBJ databases">
        <authorList>
            <person name="Sun Q."/>
            <person name="Ohkuma M."/>
        </authorList>
    </citation>
    <scope>NUCLEOTIDE SEQUENCE</scope>
    <source>
        <strain evidence="1">JCM 31311</strain>
    </source>
</reference>
<evidence type="ECO:0000313" key="2">
    <source>
        <dbReference type="Proteomes" id="UP000603865"/>
    </source>
</evidence>
<dbReference type="GO" id="GO:0034194">
    <property type="term" value="P:D-galactonate catabolic process"/>
    <property type="evidence" value="ECO:0007669"/>
    <property type="project" value="InterPro"/>
</dbReference>
<accession>A0A918C6N4</accession>
<dbReference type="AlphaFoldDB" id="A0A918C6N4"/>
<sequence>MVTGEHMMALIDSGTTRTRLRVVQGAEVCWAGELPTGARDVARSGSPAPLKEAVAALLTQARQRVPISEVVCSGMITSNVGLLEVPHLHAPAGLRELGRGVQRADFAEFAAPCYFIPGVLTRPEPLDWHTLHLADVLRGEEVEVLGLREVLALGAASFLHLGSHPKRIETDAAGRLTGSRTVLSGELAAAVAEHTVLSGSVLPPHDWSELSEPFWQRGLDAARAHGVGRALFMIRLGHLLLRASPGDLSAYLLGVVSALTLDLLTPAQSWPLVLYGPPQLARLLAHEARALGWPDVRVADPALTLRATVLGAQRILEAHLEQQHG</sequence>
<dbReference type="Proteomes" id="UP000603865">
    <property type="component" value="Unassembled WGS sequence"/>
</dbReference>
<proteinExistence type="predicted"/>